<dbReference type="AlphaFoldDB" id="K9FZ56"/>
<evidence type="ECO:0000313" key="2">
    <source>
        <dbReference type="Proteomes" id="UP000009886"/>
    </source>
</evidence>
<reference evidence="2" key="1">
    <citation type="journal article" date="2012" name="BMC Genomics">
        <title>Genome sequence of the necrotrophic fungus Penicillium digitatum, the main postharvest pathogen of citrus.</title>
        <authorList>
            <person name="Marcet-Houben M."/>
            <person name="Ballester A.-R."/>
            <person name="de la Fuente B."/>
            <person name="Harries E."/>
            <person name="Marcos J.F."/>
            <person name="Gonzalez-Candelas L."/>
            <person name="Gabaldon T."/>
        </authorList>
    </citation>
    <scope>NUCLEOTIDE SEQUENCE [LARGE SCALE GENOMIC DNA]</scope>
    <source>
        <strain evidence="2">Pd1 / CECT 20795</strain>
    </source>
</reference>
<evidence type="ECO:0000313" key="1">
    <source>
        <dbReference type="EMBL" id="EKV14374.1"/>
    </source>
</evidence>
<accession>K9FZ56</accession>
<proteinExistence type="predicted"/>
<sequence length="33" mass="3355">MVELSTLLAGSGCPKNLGEPILCDFGSAVMGDE</sequence>
<dbReference type="EMBL" id="AKCU01000308">
    <property type="protein sequence ID" value="EKV14374.1"/>
    <property type="molecule type" value="Genomic_DNA"/>
</dbReference>
<dbReference type="Proteomes" id="UP000009886">
    <property type="component" value="Unassembled WGS sequence"/>
</dbReference>
<organism evidence="1 2">
    <name type="scientific">Penicillium digitatum (strain Pd1 / CECT 20795)</name>
    <name type="common">Green mold</name>
    <dbReference type="NCBI Taxonomy" id="1170230"/>
    <lineage>
        <taxon>Eukaryota</taxon>
        <taxon>Fungi</taxon>
        <taxon>Dikarya</taxon>
        <taxon>Ascomycota</taxon>
        <taxon>Pezizomycotina</taxon>
        <taxon>Eurotiomycetes</taxon>
        <taxon>Eurotiomycetidae</taxon>
        <taxon>Eurotiales</taxon>
        <taxon>Aspergillaceae</taxon>
        <taxon>Penicillium</taxon>
    </lineage>
</organism>
<dbReference type="OrthoDB" id="5979581at2759"/>
<protein>
    <submittedName>
        <fullName evidence="1">Uncharacterized protein</fullName>
    </submittedName>
</protein>
<dbReference type="KEGG" id="pdp:PDIP_44180"/>
<gene>
    <name evidence="1" type="ORF">PDIP_44180</name>
</gene>
<dbReference type="HOGENOM" id="CLU_3384962_0_0_1"/>
<comment type="caution">
    <text evidence="1">The sequence shown here is derived from an EMBL/GenBank/DDBJ whole genome shotgun (WGS) entry which is preliminary data.</text>
</comment>
<dbReference type="VEuPathDB" id="FungiDB:PDIP_44180"/>
<name>K9FZ56_PEND1</name>